<proteinExistence type="predicted"/>
<reference evidence="5" key="1">
    <citation type="submission" date="2016-10" db="EMBL/GenBank/DDBJ databases">
        <authorList>
            <person name="Varghese N."/>
            <person name="Submissions S."/>
        </authorList>
    </citation>
    <scope>NUCLEOTIDE SEQUENCE [LARGE SCALE GENOMIC DNA]</scope>
    <source>
        <strain evidence="5">DSM 26348</strain>
    </source>
</reference>
<dbReference type="OrthoDB" id="9797765at2"/>
<feature type="transmembrane region" description="Helical" evidence="3">
    <location>
        <begin position="301"/>
        <end position="322"/>
    </location>
</feature>
<evidence type="ECO:0008006" key="6">
    <source>
        <dbReference type="Google" id="ProtNLM"/>
    </source>
</evidence>
<gene>
    <name evidence="4" type="ORF">SAMN05421753_101446</name>
</gene>
<dbReference type="STRING" id="1576369.SAMN05421753_101446"/>
<feature type="transmembrane region" description="Helical" evidence="3">
    <location>
        <begin position="394"/>
        <end position="414"/>
    </location>
</feature>
<evidence type="ECO:0000313" key="5">
    <source>
        <dbReference type="Proteomes" id="UP000199518"/>
    </source>
</evidence>
<keyword evidence="1" id="KW-0677">Repeat</keyword>
<keyword evidence="3" id="KW-0472">Membrane</keyword>
<dbReference type="AlphaFoldDB" id="A0A1I3BGS2"/>
<evidence type="ECO:0000313" key="4">
    <source>
        <dbReference type="EMBL" id="SFH61472.1"/>
    </source>
</evidence>
<evidence type="ECO:0000256" key="3">
    <source>
        <dbReference type="SAM" id="Phobius"/>
    </source>
</evidence>
<organism evidence="4 5">
    <name type="scientific">Planctomicrobium piriforme</name>
    <dbReference type="NCBI Taxonomy" id="1576369"/>
    <lineage>
        <taxon>Bacteria</taxon>
        <taxon>Pseudomonadati</taxon>
        <taxon>Planctomycetota</taxon>
        <taxon>Planctomycetia</taxon>
        <taxon>Planctomycetales</taxon>
        <taxon>Planctomycetaceae</taxon>
        <taxon>Planctomicrobium</taxon>
    </lineage>
</organism>
<accession>A0A1I3BGS2</accession>
<feature type="transmembrane region" description="Helical" evidence="3">
    <location>
        <begin position="234"/>
        <end position="258"/>
    </location>
</feature>
<dbReference type="PANTHER" id="PTHR44227:SF3">
    <property type="entry name" value="PROTEIN O-MANNOSYL-TRANSFERASE TMTC4"/>
    <property type="match status" value="1"/>
</dbReference>
<dbReference type="PANTHER" id="PTHR44227">
    <property type="match status" value="1"/>
</dbReference>
<evidence type="ECO:0000256" key="2">
    <source>
        <dbReference type="ARBA" id="ARBA00022803"/>
    </source>
</evidence>
<keyword evidence="3" id="KW-0812">Transmembrane</keyword>
<keyword evidence="5" id="KW-1185">Reference proteome</keyword>
<dbReference type="EMBL" id="FOQD01000001">
    <property type="protein sequence ID" value="SFH61472.1"/>
    <property type="molecule type" value="Genomic_DNA"/>
</dbReference>
<feature type="transmembrane region" description="Helical" evidence="3">
    <location>
        <begin position="195"/>
        <end position="214"/>
    </location>
</feature>
<keyword evidence="3" id="KW-1133">Transmembrane helix</keyword>
<feature type="transmembrane region" description="Helical" evidence="3">
    <location>
        <begin position="270"/>
        <end position="289"/>
    </location>
</feature>
<feature type="transmembrane region" description="Helical" evidence="3">
    <location>
        <begin position="110"/>
        <end position="128"/>
    </location>
</feature>
<feature type="transmembrane region" description="Helical" evidence="3">
    <location>
        <begin position="329"/>
        <end position="350"/>
    </location>
</feature>
<dbReference type="Proteomes" id="UP000199518">
    <property type="component" value="Unassembled WGS sequence"/>
</dbReference>
<keyword evidence="2" id="KW-0802">TPR repeat</keyword>
<dbReference type="InterPro" id="IPR052346">
    <property type="entry name" value="O-mannosyl-transferase_TMTC"/>
</dbReference>
<feature type="transmembrane region" description="Helical" evidence="3">
    <location>
        <begin position="32"/>
        <end position="50"/>
    </location>
</feature>
<sequence>MSAPANVELAPASPLNVVAPWKSACATWRESAVLPVVGLVLSIAVVYFPVVQFQLLNWDDSWYLTWNELIKSWAPGNLYRIATEPVARNYAPLTILSFLTEHTLWGLRPAGYHVTNVLLHMLNAVLVFRLLRQLTKNDWLSWGVAMLFALHPVQVESVAWISSRKTLLSSTFMLASFMCWLRPERTAKQEGWGLLWLLLGLLSKASTVVVPPIVVAYDVLVARKKLSDAIARQAVPMFFCIMLILTTMNAQVTIIGGLRSHIGMSKLQLLGVDLTLLWRYVGMLLWPSGLCVLYDPPTNGISGLIAASALGWAVVAWGLWAVRKRCPEVTLAGVSAILLLVPVLNLFPLTTLMNDRYLYLPCVPFFAVIGWLLQQGWNRLQTALPSIRFGYEPAAALVTTLAVGAAAWGTLTYLPAWRDPVSLWNYARVQTPSLTTMHVQWALTMEDEGKPNEAVAALHYALEHCQPDELDRERIQVILDRVTGVTPPLADPTGPR</sequence>
<protein>
    <recommendedName>
        <fullName evidence="6">Dolichyl-phosphate-mannose-protein mannosyltransferase</fullName>
    </recommendedName>
</protein>
<name>A0A1I3BGS2_9PLAN</name>
<feature type="transmembrane region" description="Helical" evidence="3">
    <location>
        <begin position="356"/>
        <end position="373"/>
    </location>
</feature>
<dbReference type="RefSeq" id="WP_092047523.1">
    <property type="nucleotide sequence ID" value="NZ_FOQD01000001.1"/>
</dbReference>
<evidence type="ECO:0000256" key="1">
    <source>
        <dbReference type="ARBA" id="ARBA00022737"/>
    </source>
</evidence>